<dbReference type="AlphaFoldDB" id="A0AAD0XBQ9"/>
<organism evidence="2 3">
    <name type="scientific">Pseudoalteromonas agarivorans</name>
    <dbReference type="NCBI Taxonomy" id="176102"/>
    <lineage>
        <taxon>Bacteria</taxon>
        <taxon>Pseudomonadati</taxon>
        <taxon>Pseudomonadota</taxon>
        <taxon>Gammaproteobacteria</taxon>
        <taxon>Alteromonadales</taxon>
        <taxon>Pseudoalteromonadaceae</taxon>
        <taxon>Pseudoalteromonas</taxon>
    </lineage>
</organism>
<sequence length="133" mass="15303">MYTVQKLDTLKIPLVNKFYALYSVRGRANKQDQVWVVYSEMQIVAACRIQNKHDFLFLSTVFVAPQHRAKGLAKQLVCAAIKQQSMPLYTFAYKNITALYTSLGFNQVLTYTPGLKALFDIYTHRNIVALEYL</sequence>
<dbReference type="Gene3D" id="3.40.630.30">
    <property type="match status" value="1"/>
</dbReference>
<dbReference type="PROSITE" id="PS51186">
    <property type="entry name" value="GNAT"/>
    <property type="match status" value="1"/>
</dbReference>
<proteinExistence type="predicted"/>
<evidence type="ECO:0000259" key="1">
    <source>
        <dbReference type="PROSITE" id="PS51186"/>
    </source>
</evidence>
<feature type="domain" description="N-acetyltransferase" evidence="1">
    <location>
        <begin position="1"/>
        <end position="125"/>
    </location>
</feature>
<dbReference type="SUPFAM" id="SSF55729">
    <property type="entry name" value="Acyl-CoA N-acyltransferases (Nat)"/>
    <property type="match status" value="1"/>
</dbReference>
<protein>
    <submittedName>
        <fullName evidence="2">N-acetyltransferase</fullName>
    </submittedName>
</protein>
<gene>
    <name evidence="2" type="ORF">D9T18_02485</name>
</gene>
<dbReference type="InterPro" id="IPR016181">
    <property type="entry name" value="Acyl_CoA_acyltransferase"/>
</dbReference>
<dbReference type="EMBL" id="CP033065">
    <property type="protein sequence ID" value="AYM85644.1"/>
    <property type="molecule type" value="Genomic_DNA"/>
</dbReference>
<dbReference type="InterPro" id="IPR000182">
    <property type="entry name" value="GNAT_dom"/>
</dbReference>
<evidence type="ECO:0000313" key="3">
    <source>
        <dbReference type="Proteomes" id="UP000279995"/>
    </source>
</evidence>
<accession>A0AAD0XBQ9</accession>
<reference evidence="2 3" key="1">
    <citation type="submission" date="2018-10" db="EMBL/GenBank/DDBJ databases">
        <title>Complete Genome Sequence and Transcriptomic Profiles of a Marine Bacterium, Pseudoalteromonas agarivorans Hao 2018.</title>
        <authorList>
            <person name="Hao L."/>
        </authorList>
    </citation>
    <scope>NUCLEOTIDE SEQUENCE [LARGE SCALE GENOMIC DNA]</scope>
    <source>
        <strain evidence="2 3">Hao 2018</strain>
    </source>
</reference>
<dbReference type="Pfam" id="PF13508">
    <property type="entry name" value="Acetyltransf_7"/>
    <property type="match status" value="1"/>
</dbReference>
<dbReference type="GO" id="GO:0016747">
    <property type="term" value="F:acyltransferase activity, transferring groups other than amino-acyl groups"/>
    <property type="evidence" value="ECO:0007669"/>
    <property type="project" value="InterPro"/>
</dbReference>
<name>A0AAD0XBQ9_9GAMM</name>
<evidence type="ECO:0000313" key="2">
    <source>
        <dbReference type="EMBL" id="AYM85644.1"/>
    </source>
</evidence>
<dbReference type="CDD" id="cd04301">
    <property type="entry name" value="NAT_SF"/>
    <property type="match status" value="1"/>
</dbReference>
<dbReference type="Proteomes" id="UP000279995">
    <property type="component" value="Chromosome I"/>
</dbReference>
<dbReference type="RefSeq" id="WP_004586827.1">
    <property type="nucleotide sequence ID" value="NZ_AZIO01000095.1"/>
</dbReference>